<gene>
    <name evidence="2" type="ORF">ATANTOWER_013038</name>
</gene>
<evidence type="ECO:0000256" key="1">
    <source>
        <dbReference type="SAM" id="MobiDB-lite"/>
    </source>
</evidence>
<feature type="compositionally biased region" description="Polar residues" evidence="1">
    <location>
        <begin position="78"/>
        <end position="95"/>
    </location>
</feature>
<comment type="caution">
    <text evidence="2">The sequence shown here is derived from an EMBL/GenBank/DDBJ whole genome shotgun (WGS) entry which is preliminary data.</text>
</comment>
<proteinExistence type="predicted"/>
<reference evidence="2 3" key="1">
    <citation type="submission" date="2021-07" db="EMBL/GenBank/DDBJ databases">
        <authorList>
            <person name="Palmer J.M."/>
        </authorList>
    </citation>
    <scope>NUCLEOTIDE SEQUENCE [LARGE SCALE GENOMIC DNA]</scope>
    <source>
        <strain evidence="2 3">AT_MEX2019</strain>
        <tissue evidence="2">Muscle</tissue>
    </source>
</reference>
<organism evidence="2 3">
    <name type="scientific">Ataeniobius toweri</name>
    <dbReference type="NCBI Taxonomy" id="208326"/>
    <lineage>
        <taxon>Eukaryota</taxon>
        <taxon>Metazoa</taxon>
        <taxon>Chordata</taxon>
        <taxon>Craniata</taxon>
        <taxon>Vertebrata</taxon>
        <taxon>Euteleostomi</taxon>
        <taxon>Actinopterygii</taxon>
        <taxon>Neopterygii</taxon>
        <taxon>Teleostei</taxon>
        <taxon>Neoteleostei</taxon>
        <taxon>Acanthomorphata</taxon>
        <taxon>Ovalentaria</taxon>
        <taxon>Atherinomorphae</taxon>
        <taxon>Cyprinodontiformes</taxon>
        <taxon>Goodeidae</taxon>
        <taxon>Ataeniobius</taxon>
    </lineage>
</organism>
<accession>A0ABU7AXM1</accession>
<evidence type="ECO:0000313" key="3">
    <source>
        <dbReference type="Proteomes" id="UP001345963"/>
    </source>
</evidence>
<name>A0ABU7AXM1_9TELE</name>
<evidence type="ECO:0000313" key="2">
    <source>
        <dbReference type="EMBL" id="MED6242991.1"/>
    </source>
</evidence>
<feature type="compositionally biased region" description="Low complexity" evidence="1">
    <location>
        <begin position="103"/>
        <end position="114"/>
    </location>
</feature>
<keyword evidence="3" id="KW-1185">Reference proteome</keyword>
<feature type="region of interest" description="Disordered" evidence="1">
    <location>
        <begin position="63"/>
        <end position="121"/>
    </location>
</feature>
<dbReference type="Proteomes" id="UP001345963">
    <property type="component" value="Unassembled WGS sequence"/>
</dbReference>
<sequence length="121" mass="12917">SWFFVSCSDERLKPSPVDPAVSLHSTPTQLLESLLVGTPDSCSPACPPSNTAYPNTAELPKKHTVATKESHHSIPRSLPTSATMEKIYSSPTSLQPCHPGNPDPSSRSSPGSDSFQPVFSK</sequence>
<protein>
    <submittedName>
        <fullName evidence="2">Uncharacterized protein</fullName>
    </submittedName>
</protein>
<dbReference type="EMBL" id="JAHUTI010032253">
    <property type="protein sequence ID" value="MED6242991.1"/>
    <property type="molecule type" value="Genomic_DNA"/>
</dbReference>
<feature type="non-terminal residue" evidence="2">
    <location>
        <position position="1"/>
    </location>
</feature>